<protein>
    <submittedName>
        <fullName evidence="2">Uncharacterized protein</fullName>
    </submittedName>
</protein>
<keyword evidence="3" id="KW-1185">Reference proteome</keyword>
<evidence type="ECO:0000313" key="2">
    <source>
        <dbReference type="EMBL" id="KAK3399019.1"/>
    </source>
</evidence>
<feature type="non-terminal residue" evidence="2">
    <location>
        <position position="92"/>
    </location>
</feature>
<sequence length="92" mass="10584">EGAPRPAGQPQQVSRLTALHQRMQGKWYWRVPPNHSKPIYQFLGIGLGASMWFWVRFLHVLYATIHTNDTLQTYPGTKVSRITGGRHHQSSF</sequence>
<reference evidence="2" key="1">
    <citation type="journal article" date="2023" name="Mol. Phylogenet. Evol.">
        <title>Genome-scale phylogeny and comparative genomics of the fungal order Sordariales.</title>
        <authorList>
            <person name="Hensen N."/>
            <person name="Bonometti L."/>
            <person name="Westerberg I."/>
            <person name="Brannstrom I.O."/>
            <person name="Guillou S."/>
            <person name="Cros-Aarteil S."/>
            <person name="Calhoun S."/>
            <person name="Haridas S."/>
            <person name="Kuo A."/>
            <person name="Mondo S."/>
            <person name="Pangilinan J."/>
            <person name="Riley R."/>
            <person name="LaButti K."/>
            <person name="Andreopoulos B."/>
            <person name="Lipzen A."/>
            <person name="Chen C."/>
            <person name="Yan M."/>
            <person name="Daum C."/>
            <person name="Ng V."/>
            <person name="Clum A."/>
            <person name="Steindorff A."/>
            <person name="Ohm R.A."/>
            <person name="Martin F."/>
            <person name="Silar P."/>
            <person name="Natvig D.O."/>
            <person name="Lalanne C."/>
            <person name="Gautier V."/>
            <person name="Ament-Velasquez S.L."/>
            <person name="Kruys A."/>
            <person name="Hutchinson M.I."/>
            <person name="Powell A.J."/>
            <person name="Barry K."/>
            <person name="Miller A.N."/>
            <person name="Grigoriev I.V."/>
            <person name="Debuchy R."/>
            <person name="Gladieux P."/>
            <person name="Hiltunen Thoren M."/>
            <person name="Johannesson H."/>
        </authorList>
    </citation>
    <scope>NUCLEOTIDE SEQUENCE</scope>
    <source>
        <strain evidence="2">FGSC 1904</strain>
    </source>
</reference>
<dbReference type="Proteomes" id="UP001281003">
    <property type="component" value="Unassembled WGS sequence"/>
</dbReference>
<keyword evidence="1" id="KW-0812">Transmembrane</keyword>
<organism evidence="2 3">
    <name type="scientific">Sordaria brevicollis</name>
    <dbReference type="NCBI Taxonomy" id="83679"/>
    <lineage>
        <taxon>Eukaryota</taxon>
        <taxon>Fungi</taxon>
        <taxon>Dikarya</taxon>
        <taxon>Ascomycota</taxon>
        <taxon>Pezizomycotina</taxon>
        <taxon>Sordariomycetes</taxon>
        <taxon>Sordariomycetidae</taxon>
        <taxon>Sordariales</taxon>
        <taxon>Sordariaceae</taxon>
        <taxon>Sordaria</taxon>
    </lineage>
</organism>
<feature type="transmembrane region" description="Helical" evidence="1">
    <location>
        <begin position="39"/>
        <end position="58"/>
    </location>
</feature>
<name>A0AAE0PFI7_SORBR</name>
<proteinExistence type="predicted"/>
<dbReference type="EMBL" id="JAUTDP010000005">
    <property type="protein sequence ID" value="KAK3399019.1"/>
    <property type="molecule type" value="Genomic_DNA"/>
</dbReference>
<accession>A0AAE0PFI7</accession>
<dbReference type="AlphaFoldDB" id="A0AAE0PFI7"/>
<keyword evidence="1" id="KW-1133">Transmembrane helix</keyword>
<comment type="caution">
    <text evidence="2">The sequence shown here is derived from an EMBL/GenBank/DDBJ whole genome shotgun (WGS) entry which is preliminary data.</text>
</comment>
<evidence type="ECO:0000313" key="3">
    <source>
        <dbReference type="Proteomes" id="UP001281003"/>
    </source>
</evidence>
<feature type="non-terminal residue" evidence="2">
    <location>
        <position position="1"/>
    </location>
</feature>
<reference evidence="2" key="2">
    <citation type="submission" date="2023-07" db="EMBL/GenBank/DDBJ databases">
        <authorList>
            <consortium name="Lawrence Berkeley National Laboratory"/>
            <person name="Haridas S."/>
            <person name="Hensen N."/>
            <person name="Bonometti L."/>
            <person name="Westerberg I."/>
            <person name="Brannstrom I.O."/>
            <person name="Guillou S."/>
            <person name="Cros-Aarteil S."/>
            <person name="Calhoun S."/>
            <person name="Kuo A."/>
            <person name="Mondo S."/>
            <person name="Pangilinan J."/>
            <person name="Riley R."/>
            <person name="LaButti K."/>
            <person name="Andreopoulos B."/>
            <person name="Lipzen A."/>
            <person name="Chen C."/>
            <person name="Yanf M."/>
            <person name="Daum C."/>
            <person name="Ng V."/>
            <person name="Clum A."/>
            <person name="Steindorff A."/>
            <person name="Ohm R."/>
            <person name="Martin F."/>
            <person name="Silar P."/>
            <person name="Natvig D."/>
            <person name="Lalanne C."/>
            <person name="Gautier V."/>
            <person name="Ament-velasquez S.L."/>
            <person name="Kruys A."/>
            <person name="Hutchinson M.I."/>
            <person name="Powell A.J."/>
            <person name="Barry K."/>
            <person name="Miller A.N."/>
            <person name="Grigoriev I.V."/>
            <person name="Debuchy R."/>
            <person name="Gladieux P."/>
            <person name="Thoren M.H."/>
            <person name="Johannesson H."/>
        </authorList>
    </citation>
    <scope>NUCLEOTIDE SEQUENCE</scope>
    <source>
        <strain evidence="2">FGSC 1904</strain>
    </source>
</reference>
<evidence type="ECO:0000256" key="1">
    <source>
        <dbReference type="SAM" id="Phobius"/>
    </source>
</evidence>
<keyword evidence="1" id="KW-0472">Membrane</keyword>
<gene>
    <name evidence="2" type="ORF">B0T20DRAFT_318253</name>
</gene>